<dbReference type="InterPro" id="IPR050680">
    <property type="entry name" value="YpeA/RimI_acetyltransf"/>
</dbReference>
<dbReference type="Proteomes" id="UP000322915">
    <property type="component" value="Unassembled WGS sequence"/>
</dbReference>
<keyword evidence="2 5" id="KW-0963">Cytoplasm</keyword>
<dbReference type="RefSeq" id="WP_007377815.1">
    <property type="nucleotide sequence ID" value="NZ_JBBMQV010000049.1"/>
</dbReference>
<comment type="caution">
    <text evidence="9">The sequence shown here is derived from an EMBL/GenBank/DDBJ whole genome shotgun (WGS) entry which is preliminary data.</text>
</comment>
<evidence type="ECO:0000313" key="10">
    <source>
        <dbReference type="EMBL" id="KDC51845.1"/>
    </source>
</evidence>
<comment type="function">
    <text evidence="5 6">Acetylates the N-terminal alanine of ribosomal protein bS18.</text>
</comment>
<dbReference type="InterPro" id="IPR043690">
    <property type="entry name" value="RimI"/>
</dbReference>
<reference evidence="12 13" key="2">
    <citation type="submission" date="2019-01" db="EMBL/GenBank/DDBJ databases">
        <title>Genome sequences of marine Pseudoalteromonas species.</title>
        <authorList>
            <person name="Boraston A.B."/>
            <person name="Hehemann J.-H."/>
            <person name="Vickers C.J."/>
            <person name="Salama-Alber O."/>
            <person name="Abe K."/>
            <person name="Hettle A.J."/>
        </authorList>
    </citation>
    <scope>NUCLEOTIDE SEQUENCE [LARGE SCALE GENOMIC DNA]</scope>
    <source>
        <strain evidence="9 13">PS42</strain>
        <strain evidence="8 12">PS47</strain>
    </source>
</reference>
<dbReference type="InterPro" id="IPR016181">
    <property type="entry name" value="Acyl_CoA_acyltransferase"/>
</dbReference>
<keyword evidence="12" id="KW-1185">Reference proteome</keyword>
<feature type="active site" description="Proton donor" evidence="5">
    <location>
        <position position="115"/>
    </location>
</feature>
<protein>
    <recommendedName>
        <fullName evidence="5 6">[Ribosomal protein bS18]-alanine N-acetyltransferase</fullName>
        <ecNumber evidence="5 6">2.3.1.266</ecNumber>
    </recommendedName>
</protein>
<dbReference type="PANTHER" id="PTHR43420">
    <property type="entry name" value="ACETYLTRANSFERASE"/>
    <property type="match status" value="1"/>
</dbReference>
<dbReference type="NCBIfam" id="TIGR01575">
    <property type="entry name" value="rimI"/>
    <property type="match status" value="1"/>
</dbReference>
<comment type="catalytic activity">
    <reaction evidence="5 6">
        <text>N-terminal L-alanyl-[ribosomal protein bS18] + acetyl-CoA = N-terminal N(alpha)-acetyl-L-alanyl-[ribosomal protein bS18] + CoA + H(+)</text>
        <dbReference type="Rhea" id="RHEA:43756"/>
        <dbReference type="Rhea" id="RHEA-COMP:10676"/>
        <dbReference type="Rhea" id="RHEA-COMP:10677"/>
        <dbReference type="ChEBI" id="CHEBI:15378"/>
        <dbReference type="ChEBI" id="CHEBI:57287"/>
        <dbReference type="ChEBI" id="CHEBI:57288"/>
        <dbReference type="ChEBI" id="CHEBI:64718"/>
        <dbReference type="ChEBI" id="CHEBI:83683"/>
        <dbReference type="EC" id="2.3.1.266"/>
    </reaction>
</comment>
<evidence type="ECO:0000313" key="8">
    <source>
        <dbReference type="EMBL" id="KAA1151404.1"/>
    </source>
</evidence>
<feature type="binding site" evidence="5">
    <location>
        <position position="108"/>
    </location>
    <ligand>
        <name>acetyl-CoA</name>
        <dbReference type="ChEBI" id="CHEBI:57288"/>
    </ligand>
</feature>
<dbReference type="CDD" id="cd04301">
    <property type="entry name" value="NAT_SF"/>
    <property type="match status" value="1"/>
</dbReference>
<name>A0A063KSJ4_9GAMM</name>
<evidence type="ECO:0000256" key="5">
    <source>
        <dbReference type="HAMAP-Rule" id="MF_02210"/>
    </source>
</evidence>
<evidence type="ECO:0000313" key="11">
    <source>
        <dbReference type="Proteomes" id="UP000027154"/>
    </source>
</evidence>
<dbReference type="OrthoDB" id="9796919at2"/>
<evidence type="ECO:0000313" key="9">
    <source>
        <dbReference type="EMBL" id="KAA1156884.1"/>
    </source>
</evidence>
<dbReference type="Gene3D" id="3.40.630.30">
    <property type="match status" value="1"/>
</dbReference>
<sequence length="155" mass="17321">MINFKPVDETAIPQLMAIETACHSHPWTLNTMSSCLGGRYFNVAAFENETMVGFYIGEKAGPDFTLMDICVTPSYQGKGIAKQLLAQFIEYGEQQNAENLFLEVRESNTRAIALYEYAGFIEMSVRKNYYPSDNPAKNGFEDAILMGMALSLGFQ</sequence>
<dbReference type="EMBL" id="SEUJ01000076">
    <property type="protein sequence ID" value="KAA1151404.1"/>
    <property type="molecule type" value="Genomic_DNA"/>
</dbReference>
<comment type="similarity">
    <text evidence="1 5 6">Belongs to the acetyltransferase family. RimI subfamily.</text>
</comment>
<feature type="domain" description="N-acetyltransferase" evidence="7">
    <location>
        <begin position="2"/>
        <end position="151"/>
    </location>
</feature>
<evidence type="ECO:0000256" key="4">
    <source>
        <dbReference type="ARBA" id="ARBA00023315"/>
    </source>
</evidence>
<keyword evidence="3 5" id="KW-0808">Transferase</keyword>
<dbReference type="SUPFAM" id="SSF55729">
    <property type="entry name" value="Acyl-CoA N-acyltransferases (Nat)"/>
    <property type="match status" value="1"/>
</dbReference>
<comment type="subcellular location">
    <subcellularLocation>
        <location evidence="5 6">Cytoplasm</location>
    </subcellularLocation>
</comment>
<evidence type="ECO:0000256" key="2">
    <source>
        <dbReference type="ARBA" id="ARBA00022490"/>
    </source>
</evidence>
<dbReference type="PROSITE" id="PS51257">
    <property type="entry name" value="PROKAR_LIPOPROTEIN"/>
    <property type="match status" value="1"/>
</dbReference>
<dbReference type="EC" id="2.3.1.266" evidence="5 6"/>
<accession>A0A063KSJ4</accession>
<evidence type="ECO:0000256" key="3">
    <source>
        <dbReference type="ARBA" id="ARBA00022679"/>
    </source>
</evidence>
<comment type="caution">
    <text evidence="5">Lacks conserved residue(s) required for the propagation of feature annotation.</text>
</comment>
<dbReference type="PANTHER" id="PTHR43420:SF44">
    <property type="entry name" value="ACETYLTRANSFERASE YPEA"/>
    <property type="match status" value="1"/>
</dbReference>
<feature type="active site" description="Proton acceptor" evidence="5">
    <location>
        <position position="103"/>
    </location>
</feature>
<dbReference type="InterPro" id="IPR006464">
    <property type="entry name" value="AcTrfase_RimI/Ard1"/>
</dbReference>
<dbReference type="HAMAP" id="MF_02210">
    <property type="entry name" value="RimI"/>
    <property type="match status" value="1"/>
</dbReference>
<organism evidence="9 13">
    <name type="scientific">Pseudoalteromonas fuliginea</name>
    <dbReference type="NCBI Taxonomy" id="1872678"/>
    <lineage>
        <taxon>Bacteria</taxon>
        <taxon>Pseudomonadati</taxon>
        <taxon>Pseudomonadota</taxon>
        <taxon>Gammaproteobacteria</taxon>
        <taxon>Alteromonadales</taxon>
        <taxon>Pseudoalteromonadaceae</taxon>
        <taxon>Pseudoalteromonas</taxon>
    </lineage>
</organism>
<dbReference type="Proteomes" id="UP000027154">
    <property type="component" value="Unassembled WGS sequence"/>
</dbReference>
<evidence type="ECO:0000259" key="7">
    <source>
        <dbReference type="PROSITE" id="PS51186"/>
    </source>
</evidence>
<dbReference type="Proteomes" id="UP000324162">
    <property type="component" value="Unassembled WGS sequence"/>
</dbReference>
<proteinExistence type="inferred from homology"/>
<dbReference type="InterPro" id="IPR000182">
    <property type="entry name" value="GNAT_dom"/>
</dbReference>
<dbReference type="AlphaFoldDB" id="A0A063KSJ4"/>
<dbReference type="GO" id="GO:0008999">
    <property type="term" value="F:protein-N-terminal-alanine acetyltransferase activity"/>
    <property type="evidence" value="ECO:0007669"/>
    <property type="project" value="UniProtKB-UniRule"/>
</dbReference>
<dbReference type="EMBL" id="SEUK01000055">
    <property type="protein sequence ID" value="KAA1156884.1"/>
    <property type="molecule type" value="Genomic_DNA"/>
</dbReference>
<gene>
    <name evidence="5 9" type="primary">rimI</name>
    <name evidence="10" type="ORF">DC53_06670</name>
    <name evidence="9" type="ORF">EU508_18330</name>
    <name evidence="8" type="ORF">EU509_16080</name>
</gene>
<keyword evidence="4 5" id="KW-0012">Acyltransferase</keyword>
<evidence type="ECO:0000256" key="1">
    <source>
        <dbReference type="ARBA" id="ARBA00005395"/>
    </source>
</evidence>
<reference evidence="10 11" key="1">
    <citation type="submission" date="2014-04" db="EMBL/GenBank/DDBJ databases">
        <title>Pseudoalteromonas galatheae sp. nov., isolated from a deep-sea polychaete near Canal Concepcion, Chile.</title>
        <authorList>
            <person name="Machado H.R."/>
            <person name="Gram L."/>
            <person name="Vynne N.G."/>
        </authorList>
    </citation>
    <scope>NUCLEOTIDE SEQUENCE [LARGE SCALE GENOMIC DNA]</scope>
    <source>
        <strain evidence="10 11">KMM216</strain>
    </source>
</reference>
<dbReference type="EMBL" id="JJNZ01000020">
    <property type="protein sequence ID" value="KDC51845.1"/>
    <property type="molecule type" value="Genomic_DNA"/>
</dbReference>
<dbReference type="Pfam" id="PF00583">
    <property type="entry name" value="Acetyltransf_1"/>
    <property type="match status" value="1"/>
</dbReference>
<evidence type="ECO:0000313" key="13">
    <source>
        <dbReference type="Proteomes" id="UP000324162"/>
    </source>
</evidence>
<dbReference type="GO" id="GO:0005737">
    <property type="term" value="C:cytoplasm"/>
    <property type="evidence" value="ECO:0007669"/>
    <property type="project" value="UniProtKB-SubCell"/>
</dbReference>
<dbReference type="PROSITE" id="PS51186">
    <property type="entry name" value="GNAT"/>
    <property type="match status" value="1"/>
</dbReference>
<evidence type="ECO:0000313" key="12">
    <source>
        <dbReference type="Proteomes" id="UP000322915"/>
    </source>
</evidence>
<evidence type="ECO:0000256" key="6">
    <source>
        <dbReference type="RuleBase" id="RU363094"/>
    </source>
</evidence>